<feature type="transmembrane region" description="Helical" evidence="1">
    <location>
        <begin position="46"/>
        <end position="65"/>
    </location>
</feature>
<name>A0AAW2K8H1_9LAMI</name>
<evidence type="ECO:0000256" key="1">
    <source>
        <dbReference type="SAM" id="Phobius"/>
    </source>
</evidence>
<comment type="caution">
    <text evidence="2">The sequence shown here is derived from an EMBL/GenBank/DDBJ whole genome shotgun (WGS) entry which is preliminary data.</text>
</comment>
<dbReference type="InterPro" id="IPR005134">
    <property type="entry name" value="UPF0114"/>
</dbReference>
<dbReference type="PANTHER" id="PTHR31721:SF3">
    <property type="entry name" value="EXPRESSED PROTEIN"/>
    <property type="match status" value="1"/>
</dbReference>
<reference evidence="2" key="1">
    <citation type="submission" date="2020-06" db="EMBL/GenBank/DDBJ databases">
        <authorList>
            <person name="Li T."/>
            <person name="Hu X."/>
            <person name="Zhang T."/>
            <person name="Song X."/>
            <person name="Zhang H."/>
            <person name="Dai N."/>
            <person name="Sheng W."/>
            <person name="Hou X."/>
            <person name="Wei L."/>
        </authorList>
    </citation>
    <scope>NUCLEOTIDE SEQUENCE</scope>
    <source>
        <strain evidence="2">G01</strain>
        <tissue evidence="2">Leaf</tissue>
    </source>
</reference>
<evidence type="ECO:0000313" key="2">
    <source>
        <dbReference type="EMBL" id="KAL0302694.1"/>
    </source>
</evidence>
<gene>
    <name evidence="2" type="ORF">Sangu_3085300</name>
</gene>
<dbReference type="AlphaFoldDB" id="A0AAW2K8H1"/>
<dbReference type="Pfam" id="PF03350">
    <property type="entry name" value="UPF0114"/>
    <property type="match status" value="1"/>
</dbReference>
<feature type="transmembrane region" description="Helical" evidence="1">
    <location>
        <begin position="131"/>
        <end position="153"/>
    </location>
</feature>
<dbReference type="EMBL" id="JACGWK010000227">
    <property type="protein sequence ID" value="KAL0302694.1"/>
    <property type="molecule type" value="Genomic_DNA"/>
</dbReference>
<proteinExistence type="predicted"/>
<keyword evidence="1" id="KW-1133">Transmembrane helix</keyword>
<accession>A0AAW2K8H1</accession>
<keyword evidence="1" id="KW-0472">Membrane</keyword>
<dbReference type="PANTHER" id="PTHR31721">
    <property type="entry name" value="OS06G0710300 PROTEIN"/>
    <property type="match status" value="1"/>
</dbReference>
<keyword evidence="1" id="KW-0812">Transmembrane</keyword>
<protein>
    <submittedName>
        <fullName evidence="2">Uncharacterized protein</fullName>
    </submittedName>
</protein>
<organism evidence="2">
    <name type="scientific">Sesamum angustifolium</name>
    <dbReference type="NCBI Taxonomy" id="2727405"/>
    <lineage>
        <taxon>Eukaryota</taxon>
        <taxon>Viridiplantae</taxon>
        <taxon>Streptophyta</taxon>
        <taxon>Embryophyta</taxon>
        <taxon>Tracheophyta</taxon>
        <taxon>Spermatophyta</taxon>
        <taxon>Magnoliopsida</taxon>
        <taxon>eudicotyledons</taxon>
        <taxon>Gunneridae</taxon>
        <taxon>Pentapetalae</taxon>
        <taxon>asterids</taxon>
        <taxon>lamiids</taxon>
        <taxon>Lamiales</taxon>
        <taxon>Pedaliaceae</taxon>
        <taxon>Sesamum</taxon>
    </lineage>
</organism>
<reference evidence="2" key="2">
    <citation type="journal article" date="2024" name="Plant">
        <title>Genomic evolution and insights into agronomic trait innovations of Sesamum species.</title>
        <authorList>
            <person name="Miao H."/>
            <person name="Wang L."/>
            <person name="Qu L."/>
            <person name="Liu H."/>
            <person name="Sun Y."/>
            <person name="Le M."/>
            <person name="Wang Q."/>
            <person name="Wei S."/>
            <person name="Zheng Y."/>
            <person name="Lin W."/>
            <person name="Duan Y."/>
            <person name="Cao H."/>
            <person name="Xiong S."/>
            <person name="Wang X."/>
            <person name="Wei L."/>
            <person name="Li C."/>
            <person name="Ma Q."/>
            <person name="Ju M."/>
            <person name="Zhao R."/>
            <person name="Li G."/>
            <person name="Mu C."/>
            <person name="Tian Q."/>
            <person name="Mei H."/>
            <person name="Zhang T."/>
            <person name="Gao T."/>
            <person name="Zhang H."/>
        </authorList>
    </citation>
    <scope>NUCLEOTIDE SEQUENCE</scope>
    <source>
        <strain evidence="2">G01</strain>
    </source>
</reference>
<sequence>MSFDPKAVLTGMCSGTRVILPIFSCNYTNVTARTCGTLLIEAIDMFLVGTAMLIFGVALHVMFVGQQSLKGKGSLGSTSSGNFNLEKLPSWIGMETAIQAKSKIGQAVIMILQVQVLEKCKSIPVVSGMDIACFAGAIFLSSASLFVLSKIAFARVEARW</sequence>